<evidence type="ECO:0000259" key="7">
    <source>
        <dbReference type="Pfam" id="PF17827"/>
    </source>
</evidence>
<keyword evidence="3 5" id="KW-0949">S-adenosyl-L-methionine</keyword>
<dbReference type="AlphaFoldDB" id="A0A9D1M2F1"/>
<evidence type="ECO:0000259" key="6">
    <source>
        <dbReference type="Pfam" id="PF05175"/>
    </source>
</evidence>
<feature type="binding site" evidence="5">
    <location>
        <position position="143"/>
    </location>
    <ligand>
        <name>S-adenosyl-L-methionine</name>
        <dbReference type="ChEBI" id="CHEBI:59789"/>
    </ligand>
</feature>
<keyword evidence="1 5" id="KW-0489">Methyltransferase</keyword>
<accession>A0A9D1M2F1</accession>
<evidence type="ECO:0000256" key="3">
    <source>
        <dbReference type="ARBA" id="ARBA00022691"/>
    </source>
</evidence>
<feature type="domain" description="Release factor glutamine methyltransferase N-terminal" evidence="7">
    <location>
        <begin position="6"/>
        <end position="75"/>
    </location>
</feature>
<dbReference type="InterPro" id="IPR002052">
    <property type="entry name" value="DNA_methylase_N6_adenine_CS"/>
</dbReference>
<evidence type="ECO:0000313" key="8">
    <source>
        <dbReference type="EMBL" id="HIU52322.1"/>
    </source>
</evidence>
<comment type="caution">
    <text evidence="8">The sequence shown here is derived from an EMBL/GenBank/DDBJ whole genome shotgun (WGS) entry which is preliminary data.</text>
</comment>
<dbReference type="EC" id="2.1.1.297" evidence="5"/>
<dbReference type="InterPro" id="IPR040758">
    <property type="entry name" value="PrmC_N"/>
</dbReference>
<dbReference type="InterPro" id="IPR007848">
    <property type="entry name" value="Small_mtfrase_dom"/>
</dbReference>
<comment type="function">
    <text evidence="5">Methylates the class 1 translation termination release factors RF1/PrfA and RF2/PrfB on the glutamine residue of the universally conserved GGQ motif.</text>
</comment>
<feature type="domain" description="Methyltransferase small" evidence="6">
    <location>
        <begin position="97"/>
        <end position="193"/>
    </location>
</feature>
<evidence type="ECO:0000256" key="4">
    <source>
        <dbReference type="ARBA" id="ARBA00048391"/>
    </source>
</evidence>
<gene>
    <name evidence="5 8" type="primary">prmC</name>
    <name evidence="8" type="ORF">IAB70_06915</name>
</gene>
<evidence type="ECO:0000256" key="5">
    <source>
        <dbReference type="HAMAP-Rule" id="MF_02126"/>
    </source>
</evidence>
<dbReference type="InterPro" id="IPR019874">
    <property type="entry name" value="RF_methyltr_PrmC"/>
</dbReference>
<dbReference type="Gene3D" id="3.40.50.150">
    <property type="entry name" value="Vaccinia Virus protein VP39"/>
    <property type="match status" value="1"/>
</dbReference>
<feature type="binding site" evidence="5">
    <location>
        <begin position="187"/>
        <end position="190"/>
    </location>
    <ligand>
        <name>substrate</name>
    </ligand>
</feature>
<reference evidence="8" key="2">
    <citation type="journal article" date="2021" name="PeerJ">
        <title>Extensive microbial diversity within the chicken gut microbiome revealed by metagenomics and culture.</title>
        <authorList>
            <person name="Gilroy R."/>
            <person name="Ravi A."/>
            <person name="Getino M."/>
            <person name="Pursley I."/>
            <person name="Horton D.L."/>
            <person name="Alikhan N.F."/>
            <person name="Baker D."/>
            <person name="Gharbi K."/>
            <person name="Hall N."/>
            <person name="Watson M."/>
            <person name="Adriaenssens E.M."/>
            <person name="Foster-Nyarko E."/>
            <person name="Jarju S."/>
            <person name="Secka A."/>
            <person name="Antonio M."/>
            <person name="Oren A."/>
            <person name="Chaudhuri R.R."/>
            <person name="La Ragione R."/>
            <person name="Hildebrand F."/>
            <person name="Pallen M.J."/>
        </authorList>
    </citation>
    <scope>NUCLEOTIDE SEQUENCE</scope>
    <source>
        <strain evidence="8">CHK195-15760</strain>
    </source>
</reference>
<dbReference type="GO" id="GO:0003676">
    <property type="term" value="F:nucleic acid binding"/>
    <property type="evidence" value="ECO:0007669"/>
    <property type="project" value="InterPro"/>
</dbReference>
<dbReference type="Pfam" id="PF05175">
    <property type="entry name" value="MTS"/>
    <property type="match status" value="1"/>
</dbReference>
<comment type="caution">
    <text evidence="5">Lacks conserved residue(s) required for the propagation of feature annotation.</text>
</comment>
<dbReference type="Pfam" id="PF17827">
    <property type="entry name" value="PrmC_N"/>
    <property type="match status" value="1"/>
</dbReference>
<dbReference type="PRINTS" id="PR00507">
    <property type="entry name" value="N12N6MTFRASE"/>
</dbReference>
<reference evidence="8" key="1">
    <citation type="submission" date="2020-10" db="EMBL/GenBank/DDBJ databases">
        <authorList>
            <person name="Gilroy R."/>
        </authorList>
    </citation>
    <scope>NUCLEOTIDE SEQUENCE</scope>
    <source>
        <strain evidence="8">CHK195-15760</strain>
    </source>
</reference>
<organism evidence="8 9">
    <name type="scientific">Candidatus Merdicola faecigallinarum</name>
    <dbReference type="NCBI Taxonomy" id="2840862"/>
    <lineage>
        <taxon>Bacteria</taxon>
        <taxon>Bacillati</taxon>
        <taxon>Bacillota</taxon>
        <taxon>Clostridia</taxon>
        <taxon>Candidatus Merdicola</taxon>
    </lineage>
</organism>
<dbReference type="CDD" id="cd02440">
    <property type="entry name" value="AdoMet_MTases"/>
    <property type="match status" value="1"/>
</dbReference>
<keyword evidence="2 5" id="KW-0808">Transferase</keyword>
<dbReference type="Gene3D" id="1.10.8.10">
    <property type="entry name" value="DNA helicase RuvA subunit, C-terminal domain"/>
    <property type="match status" value="1"/>
</dbReference>
<dbReference type="GO" id="GO:0102559">
    <property type="term" value="F:peptide chain release factor N(5)-glutamine methyltransferase activity"/>
    <property type="evidence" value="ECO:0007669"/>
    <property type="project" value="UniProtKB-EC"/>
</dbReference>
<feature type="binding site" evidence="5">
    <location>
        <position position="187"/>
    </location>
    <ligand>
        <name>S-adenosyl-L-methionine</name>
        <dbReference type="ChEBI" id="CHEBI:59789"/>
    </ligand>
</feature>
<dbReference type="InterPro" id="IPR050320">
    <property type="entry name" value="N5-glutamine_MTase"/>
</dbReference>
<dbReference type="InterPro" id="IPR004556">
    <property type="entry name" value="HemK-like"/>
</dbReference>
<comment type="similarity">
    <text evidence="5">Belongs to the protein N5-glutamine methyltransferase family. PrmC subfamily.</text>
</comment>
<evidence type="ECO:0000256" key="1">
    <source>
        <dbReference type="ARBA" id="ARBA00022603"/>
    </source>
</evidence>
<dbReference type="PANTHER" id="PTHR18895">
    <property type="entry name" value="HEMK METHYLTRANSFERASE"/>
    <property type="match status" value="1"/>
</dbReference>
<dbReference type="EMBL" id="DVNH01000051">
    <property type="protein sequence ID" value="HIU52322.1"/>
    <property type="molecule type" value="Genomic_DNA"/>
</dbReference>
<dbReference type="Proteomes" id="UP000824093">
    <property type="component" value="Unassembled WGS sequence"/>
</dbReference>
<dbReference type="PANTHER" id="PTHR18895:SF74">
    <property type="entry name" value="MTRF1L RELEASE FACTOR GLUTAMINE METHYLTRANSFERASE"/>
    <property type="match status" value="1"/>
</dbReference>
<dbReference type="NCBIfam" id="TIGR03534">
    <property type="entry name" value="RF_mod_PrmC"/>
    <property type="match status" value="1"/>
</dbReference>
<dbReference type="GO" id="GO:0032259">
    <property type="term" value="P:methylation"/>
    <property type="evidence" value="ECO:0007669"/>
    <property type="project" value="UniProtKB-KW"/>
</dbReference>
<feature type="binding site" evidence="5">
    <location>
        <begin position="120"/>
        <end position="124"/>
    </location>
    <ligand>
        <name>S-adenosyl-L-methionine</name>
        <dbReference type="ChEBI" id="CHEBI:59789"/>
    </ligand>
</feature>
<proteinExistence type="inferred from homology"/>
<dbReference type="PROSITE" id="PS00092">
    <property type="entry name" value="N6_MTASE"/>
    <property type="match status" value="1"/>
</dbReference>
<dbReference type="SUPFAM" id="SSF53335">
    <property type="entry name" value="S-adenosyl-L-methionine-dependent methyltransferases"/>
    <property type="match status" value="1"/>
</dbReference>
<sequence length="281" mass="32431">MEIRKLLEIGRKKLQEKKNENPMQKARTLLSFVLNQSKEELIMHDLEEVEIQKENVYREYLEKLADGFPIQYIIGNQEFMGLDFYVNENVLIPQPDTEVLVEEVMNLAEQREKVKILDIGTGSGCIAISLAKNIKNSEIYAIDISENALEVAKINAKKQKVEKQITFVHSNLFENLEENNFDFIVSNPPYIRTKLIDTLSNEVKAEPILALDGGEDGLKYYQEIVKESALYLKENGRLCFEIGYDQKKQVEDLINDSKIYKEIYSKKDFAGQDRIIIARKG</sequence>
<evidence type="ECO:0000256" key="2">
    <source>
        <dbReference type="ARBA" id="ARBA00022679"/>
    </source>
</evidence>
<dbReference type="InterPro" id="IPR029063">
    <property type="entry name" value="SAM-dependent_MTases_sf"/>
</dbReference>
<dbReference type="NCBIfam" id="TIGR00536">
    <property type="entry name" value="hemK_fam"/>
    <property type="match status" value="1"/>
</dbReference>
<protein>
    <recommendedName>
        <fullName evidence="5">Release factor glutamine methyltransferase</fullName>
        <shortName evidence="5">RF MTase</shortName>
        <ecNumber evidence="5">2.1.1.297</ecNumber>
    </recommendedName>
    <alternativeName>
        <fullName evidence="5">N5-glutamine methyltransferase PrmC</fullName>
    </alternativeName>
    <alternativeName>
        <fullName evidence="5">Protein-(glutamine-N5) MTase PrmC</fullName>
    </alternativeName>
    <alternativeName>
        <fullName evidence="5">Protein-glutamine N-methyltransferase PrmC</fullName>
    </alternativeName>
</protein>
<dbReference type="HAMAP" id="MF_02126">
    <property type="entry name" value="RF_methyltr_PrmC"/>
    <property type="match status" value="1"/>
</dbReference>
<evidence type="ECO:0000313" key="9">
    <source>
        <dbReference type="Proteomes" id="UP000824093"/>
    </source>
</evidence>
<comment type="catalytic activity">
    <reaction evidence="4 5">
        <text>L-glutaminyl-[peptide chain release factor] + S-adenosyl-L-methionine = N(5)-methyl-L-glutaminyl-[peptide chain release factor] + S-adenosyl-L-homocysteine + H(+)</text>
        <dbReference type="Rhea" id="RHEA:42896"/>
        <dbReference type="Rhea" id="RHEA-COMP:10271"/>
        <dbReference type="Rhea" id="RHEA-COMP:10272"/>
        <dbReference type="ChEBI" id="CHEBI:15378"/>
        <dbReference type="ChEBI" id="CHEBI:30011"/>
        <dbReference type="ChEBI" id="CHEBI:57856"/>
        <dbReference type="ChEBI" id="CHEBI:59789"/>
        <dbReference type="ChEBI" id="CHEBI:61891"/>
        <dbReference type="EC" id="2.1.1.297"/>
    </reaction>
</comment>
<name>A0A9D1M2F1_9FIRM</name>